<comment type="caution">
    <text evidence="23">The sequence shown here is derived from an EMBL/GenBank/DDBJ whole genome shotgun (WGS) entry which is preliminary data.</text>
</comment>
<keyword evidence="11 14" id="KW-0371">Homeobox</keyword>
<dbReference type="Proteomes" id="UP000827986">
    <property type="component" value="Unassembled WGS sequence"/>
</dbReference>
<feature type="transmembrane region" description="Helical" evidence="19">
    <location>
        <begin position="456"/>
        <end position="481"/>
    </location>
</feature>
<keyword evidence="8 19" id="KW-1133">Transmembrane helix</keyword>
<dbReference type="PROSITE" id="PS00027">
    <property type="entry name" value="HOMEOBOX_1"/>
    <property type="match status" value="1"/>
</dbReference>
<dbReference type="InterPro" id="IPR001356">
    <property type="entry name" value="HD"/>
</dbReference>
<keyword evidence="6 15" id="KW-0812">Transmembrane</keyword>
<dbReference type="EMBL" id="JAHDVG010000477">
    <property type="protein sequence ID" value="KAH1175437.1"/>
    <property type="molecule type" value="Genomic_DNA"/>
</dbReference>
<keyword evidence="10 15" id="KW-0472">Membrane</keyword>
<dbReference type="PROSITE" id="PS00035">
    <property type="entry name" value="POU_1"/>
    <property type="match status" value="1"/>
</dbReference>
<reference evidence="23" key="1">
    <citation type="submission" date="2021-09" db="EMBL/GenBank/DDBJ databases">
        <title>The genome of Mauremys mutica provides insights into the evolution of semi-aquatic lifestyle.</title>
        <authorList>
            <person name="Gong S."/>
            <person name="Gao Y."/>
        </authorList>
    </citation>
    <scope>NUCLEOTIDE SEQUENCE</scope>
    <source>
        <strain evidence="23">MM-2020</strain>
        <tissue evidence="23">Muscle</tissue>
    </source>
</reference>
<dbReference type="PROSITE" id="PS51179">
    <property type="entry name" value="POU_3"/>
    <property type="match status" value="1"/>
</dbReference>
<dbReference type="PANTHER" id="PTHR11636">
    <property type="entry name" value="POU DOMAIN"/>
    <property type="match status" value="1"/>
</dbReference>
<feature type="compositionally biased region" description="Basic and acidic residues" evidence="18">
    <location>
        <begin position="60"/>
        <end position="88"/>
    </location>
</feature>
<dbReference type="GO" id="GO:0000981">
    <property type="term" value="F:DNA-binding transcription factor activity, RNA polymerase II-specific"/>
    <property type="evidence" value="ECO:0007669"/>
    <property type="project" value="InterPro"/>
</dbReference>
<evidence type="ECO:0000256" key="1">
    <source>
        <dbReference type="ARBA" id="ARBA00004123"/>
    </source>
</evidence>
<dbReference type="PROSITE" id="PS50071">
    <property type="entry name" value="HOMEOBOX_2"/>
    <property type="match status" value="1"/>
</dbReference>
<protein>
    <recommendedName>
        <fullName evidence="17">POU domain protein</fullName>
    </recommendedName>
</protein>
<dbReference type="GO" id="GO:0000978">
    <property type="term" value="F:RNA polymerase II cis-regulatory region sequence-specific DNA binding"/>
    <property type="evidence" value="ECO:0007669"/>
    <property type="project" value="TreeGrafter"/>
</dbReference>
<evidence type="ECO:0000256" key="8">
    <source>
        <dbReference type="ARBA" id="ARBA00022989"/>
    </source>
</evidence>
<dbReference type="SUPFAM" id="SSF47413">
    <property type="entry name" value="lambda repressor-like DNA-binding domains"/>
    <property type="match status" value="1"/>
</dbReference>
<keyword evidence="5" id="KW-0808">Transferase</keyword>
<evidence type="ECO:0000256" key="6">
    <source>
        <dbReference type="ARBA" id="ARBA00022692"/>
    </source>
</evidence>
<evidence type="ECO:0000256" key="4">
    <source>
        <dbReference type="ARBA" id="ARBA00008879"/>
    </source>
</evidence>
<feature type="transmembrane region" description="Helical" evidence="19">
    <location>
        <begin position="530"/>
        <end position="550"/>
    </location>
</feature>
<evidence type="ECO:0000256" key="9">
    <source>
        <dbReference type="ARBA" id="ARBA00023125"/>
    </source>
</evidence>
<evidence type="ECO:0000256" key="12">
    <source>
        <dbReference type="ARBA" id="ARBA00023163"/>
    </source>
</evidence>
<feature type="region of interest" description="Disordered" evidence="18">
    <location>
        <begin position="291"/>
        <end position="318"/>
    </location>
</feature>
<dbReference type="PROSITE" id="PS50922">
    <property type="entry name" value="TLC"/>
    <property type="match status" value="1"/>
</dbReference>
<feature type="transmembrane region" description="Helical" evidence="19">
    <location>
        <begin position="650"/>
        <end position="670"/>
    </location>
</feature>
<dbReference type="Pfam" id="PF00157">
    <property type="entry name" value="Pou"/>
    <property type="match status" value="1"/>
</dbReference>
<dbReference type="InterPro" id="IPR009057">
    <property type="entry name" value="Homeodomain-like_sf"/>
</dbReference>
<dbReference type="InterPro" id="IPR010982">
    <property type="entry name" value="Lambda_DNA-bd_dom_sf"/>
</dbReference>
<dbReference type="Pfam" id="PF00046">
    <property type="entry name" value="Homeodomain"/>
    <property type="match status" value="1"/>
</dbReference>
<dbReference type="PRINTS" id="PR00029">
    <property type="entry name" value="OCTAMER"/>
</dbReference>
<feature type="transmembrane region" description="Helical" evidence="19">
    <location>
        <begin position="493"/>
        <end position="510"/>
    </location>
</feature>
<evidence type="ECO:0000256" key="2">
    <source>
        <dbReference type="ARBA" id="ARBA00004477"/>
    </source>
</evidence>
<dbReference type="InterPro" id="IPR050255">
    <property type="entry name" value="POU_domain_TF"/>
</dbReference>
<comment type="pathway">
    <text evidence="3">Lipid metabolism.</text>
</comment>
<dbReference type="PROSITE" id="PS00465">
    <property type="entry name" value="POU_2"/>
    <property type="match status" value="1"/>
</dbReference>
<evidence type="ECO:0000259" key="22">
    <source>
        <dbReference type="PROSITE" id="PS51179"/>
    </source>
</evidence>
<gene>
    <name evidence="23" type="ORF">KIL84_008311</name>
</gene>
<evidence type="ECO:0000256" key="5">
    <source>
        <dbReference type="ARBA" id="ARBA00022679"/>
    </source>
</evidence>
<dbReference type="FunFam" id="1.10.260.40:FF:000001">
    <property type="entry name" value="POU domain protein"/>
    <property type="match status" value="1"/>
</dbReference>
<keyword evidence="7" id="KW-0256">Endoplasmic reticulum</keyword>
<dbReference type="InterPro" id="IPR013847">
    <property type="entry name" value="POU"/>
</dbReference>
<feature type="domain" description="TLC" evidence="21">
    <location>
        <begin position="484"/>
        <end position="675"/>
    </location>
</feature>
<dbReference type="Gene3D" id="1.10.10.60">
    <property type="entry name" value="Homeodomain-like"/>
    <property type="match status" value="1"/>
</dbReference>
<keyword evidence="12 17" id="KW-0804">Transcription</keyword>
<feature type="domain" description="Homeobox" evidence="20">
    <location>
        <begin position="311"/>
        <end position="371"/>
    </location>
</feature>
<organism evidence="23 24">
    <name type="scientific">Mauremys mutica</name>
    <name type="common">yellowpond turtle</name>
    <dbReference type="NCBI Taxonomy" id="74926"/>
    <lineage>
        <taxon>Eukaryota</taxon>
        <taxon>Metazoa</taxon>
        <taxon>Chordata</taxon>
        <taxon>Craniata</taxon>
        <taxon>Vertebrata</taxon>
        <taxon>Euteleostomi</taxon>
        <taxon>Archelosauria</taxon>
        <taxon>Testudinata</taxon>
        <taxon>Testudines</taxon>
        <taxon>Cryptodira</taxon>
        <taxon>Durocryptodira</taxon>
        <taxon>Testudinoidea</taxon>
        <taxon>Geoemydidae</taxon>
        <taxon>Geoemydinae</taxon>
        <taxon>Mauremys</taxon>
    </lineage>
</organism>
<evidence type="ECO:0000256" key="19">
    <source>
        <dbReference type="SAM" id="Phobius"/>
    </source>
</evidence>
<evidence type="ECO:0000256" key="13">
    <source>
        <dbReference type="ARBA" id="ARBA00023242"/>
    </source>
</evidence>
<evidence type="ECO:0000256" key="17">
    <source>
        <dbReference type="RuleBase" id="RU361194"/>
    </source>
</evidence>
<dbReference type="InterPro" id="IPR017970">
    <property type="entry name" value="Homeobox_CS"/>
</dbReference>
<dbReference type="PRINTS" id="PR00028">
    <property type="entry name" value="POUDOMAIN"/>
</dbReference>
<feature type="DNA-binding region" description="Homeobox" evidence="14">
    <location>
        <begin position="313"/>
        <end position="372"/>
    </location>
</feature>
<dbReference type="InterPro" id="IPR006634">
    <property type="entry name" value="TLC-dom"/>
</dbReference>
<dbReference type="AlphaFoldDB" id="A0A9D4ATA7"/>
<evidence type="ECO:0000259" key="20">
    <source>
        <dbReference type="PROSITE" id="PS50071"/>
    </source>
</evidence>
<dbReference type="SMART" id="SM00352">
    <property type="entry name" value="POU"/>
    <property type="match status" value="1"/>
</dbReference>
<dbReference type="InterPro" id="IPR000327">
    <property type="entry name" value="POU_dom"/>
</dbReference>
<evidence type="ECO:0000313" key="24">
    <source>
        <dbReference type="Proteomes" id="UP000827986"/>
    </source>
</evidence>
<feature type="region of interest" description="Disordered" evidence="18">
    <location>
        <begin position="55"/>
        <end position="117"/>
    </location>
</feature>
<accession>A0A9D4ATA7</accession>
<feature type="region of interest" description="Disordered" evidence="18">
    <location>
        <begin position="409"/>
        <end position="445"/>
    </location>
</feature>
<keyword evidence="13 14" id="KW-0539">Nucleus</keyword>
<evidence type="ECO:0000256" key="14">
    <source>
        <dbReference type="PROSITE-ProRule" id="PRU00108"/>
    </source>
</evidence>
<evidence type="ECO:0000256" key="16">
    <source>
        <dbReference type="RuleBase" id="RU000682"/>
    </source>
</evidence>
<keyword evidence="24" id="KW-1185">Reference proteome</keyword>
<comment type="subcellular location">
    <subcellularLocation>
        <location evidence="2">Endoplasmic reticulum membrane</location>
        <topology evidence="2">Multi-pass membrane protein</topology>
    </subcellularLocation>
    <subcellularLocation>
        <location evidence="1 14 16">Nucleus</location>
    </subcellularLocation>
</comment>
<evidence type="ECO:0000256" key="11">
    <source>
        <dbReference type="ARBA" id="ARBA00023155"/>
    </source>
</evidence>
<dbReference type="SMART" id="SM00724">
    <property type="entry name" value="TLC"/>
    <property type="match status" value="1"/>
</dbReference>
<dbReference type="InterPro" id="IPR000972">
    <property type="entry name" value="TF_octamer"/>
</dbReference>
<name>A0A9D4ATA7_9SAUR</name>
<dbReference type="SMART" id="SM00389">
    <property type="entry name" value="HOX"/>
    <property type="match status" value="1"/>
</dbReference>
<sequence length="700" mass="76606">MAKPTVVHCDTALSLKKVLTPGVVAAVTLRWKPRGPGSVIKISCAFFSALKMSGDVADSTEARNEPDQVEPGNERNGLDFNRQIKTEDLSDSLQSPVQPRSGHLGQGSSMMPGSQITGDMSSLHTLQQLVLVPGPMQSVPQFLLSQAQAGQQALQPNILSFPQQQSSLILSQPGPSLASQAVGRSGLPGPSLEPHLEVPQHLQVAKHMPSSAVSDEPSDLEELEKFAKTFKQRRIKLGFTQGDVGLAMGKLYGNDFSQTTISRFEALNLSFKNMCKLKPLLEKWLSDAESTPLDSSMSTPNSYPSVSEMFGRKRKKRTSIETNIRSTLEKRFQDNPKPSSEEISMIAEQLSMEKEVVRVWFCNRRQKEKRISCPVPSPIKSPIYNSRLVSTSGSLGPLSVNPIHSTMPGTVTSSCSPGNTSRPSSPSTGLHASSPSVSQSNSKATMNSSNFNPSGMMLSVIFQVTCSLTAWLSLYAGFCYWNKHHTYEWSCRLVTLMHGIIVTCLSGYVALIDGPWPLTHAGTPNTPLQVRVLCLTLGYFIFDLSWCMYFKTEGDLMLSHHTLSIGGMVLVLGLGKSATEINAIVFVSEITNPLLQARWFLRETGHYYSFIGEVVDFSFVALFIVLRIGVGGQIMYSVIVSSSPIWLLKAGGLAMYIVSLGFMIEICSFARRKVLKKYHAWRSVSGGVVPLKTNGHLTPH</sequence>
<evidence type="ECO:0000256" key="15">
    <source>
        <dbReference type="PROSITE-ProRule" id="PRU00205"/>
    </source>
</evidence>
<dbReference type="GO" id="GO:0005789">
    <property type="term" value="C:endoplasmic reticulum membrane"/>
    <property type="evidence" value="ECO:0007669"/>
    <property type="project" value="UniProtKB-SubCell"/>
</dbReference>
<evidence type="ECO:0000256" key="7">
    <source>
        <dbReference type="ARBA" id="ARBA00022824"/>
    </source>
</evidence>
<evidence type="ECO:0000259" key="21">
    <source>
        <dbReference type="PROSITE" id="PS50922"/>
    </source>
</evidence>
<dbReference type="PANTHER" id="PTHR11636:SF81">
    <property type="entry name" value="POU DOMAIN, CLASS 2, TRANSCRIPTION FACTOR 3"/>
    <property type="match status" value="1"/>
</dbReference>
<proteinExistence type="inferred from homology"/>
<feature type="compositionally biased region" description="Polar residues" evidence="18">
    <location>
        <begin position="291"/>
        <end position="305"/>
    </location>
</feature>
<dbReference type="FunFam" id="1.10.10.60:FF:000005">
    <property type="entry name" value="POU domain protein"/>
    <property type="match status" value="1"/>
</dbReference>
<dbReference type="CDD" id="cd00086">
    <property type="entry name" value="homeodomain"/>
    <property type="match status" value="1"/>
</dbReference>
<feature type="compositionally biased region" description="Polar residues" evidence="18">
    <location>
        <begin position="106"/>
        <end position="117"/>
    </location>
</feature>
<evidence type="ECO:0000256" key="18">
    <source>
        <dbReference type="SAM" id="MobiDB-lite"/>
    </source>
</evidence>
<dbReference type="SUPFAM" id="SSF46689">
    <property type="entry name" value="Homeodomain-like"/>
    <property type="match status" value="1"/>
</dbReference>
<comment type="similarity">
    <text evidence="4">Belongs to the POU transcription factor family. Class-2 subfamily.</text>
</comment>
<dbReference type="Gene3D" id="1.10.260.40">
    <property type="entry name" value="lambda repressor-like DNA-binding domains"/>
    <property type="match status" value="1"/>
</dbReference>
<feature type="transmembrane region" description="Helical" evidence="19">
    <location>
        <begin position="607"/>
        <end position="630"/>
    </location>
</feature>
<feature type="domain" description="POU-specific" evidence="22">
    <location>
        <begin position="215"/>
        <end position="289"/>
    </location>
</feature>
<evidence type="ECO:0000313" key="23">
    <source>
        <dbReference type="EMBL" id="KAH1175437.1"/>
    </source>
</evidence>
<keyword evidence="9 14" id="KW-0238">DNA-binding</keyword>
<evidence type="ECO:0000256" key="10">
    <source>
        <dbReference type="ARBA" id="ARBA00023136"/>
    </source>
</evidence>
<dbReference type="GO" id="GO:0016740">
    <property type="term" value="F:transferase activity"/>
    <property type="evidence" value="ECO:0007669"/>
    <property type="project" value="UniProtKB-KW"/>
</dbReference>
<dbReference type="GO" id="GO:0005634">
    <property type="term" value="C:nucleus"/>
    <property type="evidence" value="ECO:0007669"/>
    <property type="project" value="UniProtKB-SubCell"/>
</dbReference>
<evidence type="ECO:0000256" key="3">
    <source>
        <dbReference type="ARBA" id="ARBA00005189"/>
    </source>
</evidence>